<evidence type="ECO:0000256" key="1">
    <source>
        <dbReference type="SAM" id="SignalP"/>
    </source>
</evidence>
<gene>
    <name evidence="3" type="ORF">GSTUAT00003533001</name>
</gene>
<dbReference type="EMBL" id="LN890993">
    <property type="protein sequence ID" value="CUS12399.1"/>
    <property type="molecule type" value="Genomic_DNA"/>
</dbReference>
<keyword evidence="4" id="KW-1185">Reference proteome</keyword>
<evidence type="ECO:0000259" key="2">
    <source>
        <dbReference type="Pfam" id="PF10645"/>
    </source>
</evidence>
<dbReference type="Proteomes" id="UP001412239">
    <property type="component" value="Unassembled WGS sequence"/>
</dbReference>
<name>A0A292PXV9_9PEZI</name>
<dbReference type="Pfam" id="PF10645">
    <property type="entry name" value="Carb_bind"/>
    <property type="match status" value="1"/>
</dbReference>
<feature type="chain" id="PRO_5013127139" description="Endo-1,3(4)-beta-glucanase 1 carbohydrate binding domain-containing protein" evidence="1">
    <location>
        <begin position="19"/>
        <end position="109"/>
    </location>
</feature>
<dbReference type="GO" id="GO:0030246">
    <property type="term" value="F:carbohydrate binding"/>
    <property type="evidence" value="ECO:0007669"/>
    <property type="project" value="InterPro"/>
</dbReference>
<keyword evidence="1" id="KW-0732">Signal</keyword>
<evidence type="ECO:0000313" key="3">
    <source>
        <dbReference type="EMBL" id="CUS12399.1"/>
    </source>
</evidence>
<reference evidence="3" key="1">
    <citation type="submission" date="2015-10" db="EMBL/GenBank/DDBJ databases">
        <authorList>
            <person name="Regsiter A."/>
            <person name="william w."/>
        </authorList>
    </citation>
    <scope>NUCLEOTIDE SEQUENCE</scope>
    <source>
        <strain evidence="3">Montdore</strain>
    </source>
</reference>
<protein>
    <recommendedName>
        <fullName evidence="2">Endo-1,3(4)-beta-glucanase 1 carbohydrate binding domain-containing protein</fullName>
    </recommendedName>
</protein>
<proteinExistence type="predicted"/>
<dbReference type="InterPro" id="IPR018909">
    <property type="entry name" value="Eng1_septum"/>
</dbReference>
<organism evidence="3 4">
    <name type="scientific">Tuber aestivum</name>
    <name type="common">summer truffle</name>
    <dbReference type="NCBI Taxonomy" id="59557"/>
    <lineage>
        <taxon>Eukaryota</taxon>
        <taxon>Fungi</taxon>
        <taxon>Dikarya</taxon>
        <taxon>Ascomycota</taxon>
        <taxon>Pezizomycotina</taxon>
        <taxon>Pezizomycetes</taxon>
        <taxon>Pezizales</taxon>
        <taxon>Tuberaceae</taxon>
        <taxon>Tuber</taxon>
    </lineage>
</organism>
<feature type="domain" description="Endo-1,3(4)-beta-glucanase 1 carbohydrate binding" evidence="2">
    <location>
        <begin position="36"/>
        <end position="91"/>
    </location>
</feature>
<accession>A0A292PXV9</accession>
<dbReference type="AlphaFoldDB" id="A0A292PXV9"/>
<sequence length="109" mass="11494">MQFTATLIALAPLTIVSASPLLTPPHRNSTVTSADTCGNKTYNPAMYKCWPGSILCPTTNGTETLPCATGRGVQGFDCYLPSQYTCVNATLISLPSVADTNGTNLTSKY</sequence>
<feature type="signal peptide" evidence="1">
    <location>
        <begin position="1"/>
        <end position="18"/>
    </location>
</feature>
<evidence type="ECO:0000313" key="4">
    <source>
        <dbReference type="Proteomes" id="UP001412239"/>
    </source>
</evidence>